<dbReference type="PANTHER" id="PTHR30558">
    <property type="entry name" value="EXBD MEMBRANE COMPONENT OF PMF-DRIVEN MACROMOLECULE IMPORT SYSTEM"/>
    <property type="match status" value="1"/>
</dbReference>
<keyword evidence="9" id="KW-1185">Reference proteome</keyword>
<evidence type="ECO:0000256" key="4">
    <source>
        <dbReference type="ARBA" id="ARBA00022692"/>
    </source>
</evidence>
<keyword evidence="4 7" id="KW-0812">Transmembrane</keyword>
<dbReference type="GO" id="GO:0015031">
    <property type="term" value="P:protein transport"/>
    <property type="evidence" value="ECO:0007669"/>
    <property type="project" value="UniProtKB-KW"/>
</dbReference>
<keyword evidence="6" id="KW-0472">Membrane</keyword>
<organism evidence="8 9">
    <name type="scientific">Loktanella fryxellensis</name>
    <dbReference type="NCBI Taxonomy" id="245187"/>
    <lineage>
        <taxon>Bacteria</taxon>
        <taxon>Pseudomonadati</taxon>
        <taxon>Pseudomonadota</taxon>
        <taxon>Alphaproteobacteria</taxon>
        <taxon>Rhodobacterales</taxon>
        <taxon>Roseobacteraceae</taxon>
        <taxon>Loktanella</taxon>
    </lineage>
</organism>
<accession>A0A1H8HDK0</accession>
<comment type="subcellular location">
    <subcellularLocation>
        <location evidence="1">Cell membrane</location>
        <topology evidence="1">Single-pass membrane protein</topology>
    </subcellularLocation>
    <subcellularLocation>
        <location evidence="7">Cell membrane</location>
        <topology evidence="7">Single-pass type II membrane protein</topology>
    </subcellularLocation>
</comment>
<evidence type="ECO:0000313" key="8">
    <source>
        <dbReference type="EMBL" id="SEN54190.1"/>
    </source>
</evidence>
<dbReference type="RefSeq" id="WP_089904622.1">
    <property type="nucleotide sequence ID" value="NZ_FOCI01000020.1"/>
</dbReference>
<evidence type="ECO:0000256" key="3">
    <source>
        <dbReference type="ARBA" id="ARBA00022475"/>
    </source>
</evidence>
<dbReference type="OrthoDB" id="5456447at2"/>
<dbReference type="GO" id="GO:0022857">
    <property type="term" value="F:transmembrane transporter activity"/>
    <property type="evidence" value="ECO:0007669"/>
    <property type="project" value="InterPro"/>
</dbReference>
<evidence type="ECO:0000256" key="6">
    <source>
        <dbReference type="ARBA" id="ARBA00023136"/>
    </source>
</evidence>
<reference evidence="8 9" key="1">
    <citation type="submission" date="2016-10" db="EMBL/GenBank/DDBJ databases">
        <authorList>
            <person name="de Groot N.N."/>
        </authorList>
    </citation>
    <scope>NUCLEOTIDE SEQUENCE [LARGE SCALE GENOMIC DNA]</scope>
    <source>
        <strain evidence="8 9">DSM 16213</strain>
    </source>
</reference>
<evidence type="ECO:0000256" key="7">
    <source>
        <dbReference type="RuleBase" id="RU003879"/>
    </source>
</evidence>
<evidence type="ECO:0000313" key="9">
    <source>
        <dbReference type="Proteomes" id="UP000199585"/>
    </source>
</evidence>
<gene>
    <name evidence="8" type="ORF">SAMN04488003_12050</name>
</gene>
<keyword evidence="3" id="KW-1003">Cell membrane</keyword>
<protein>
    <submittedName>
        <fullName evidence="8">Biopolymer transport protein ExbD</fullName>
    </submittedName>
</protein>
<dbReference type="AlphaFoldDB" id="A0A1H8HDK0"/>
<dbReference type="PANTHER" id="PTHR30558:SF3">
    <property type="entry name" value="BIOPOLYMER TRANSPORT PROTEIN EXBD-RELATED"/>
    <property type="match status" value="1"/>
</dbReference>
<comment type="similarity">
    <text evidence="2 7">Belongs to the ExbD/TolR family.</text>
</comment>
<dbReference type="InterPro" id="IPR003400">
    <property type="entry name" value="ExbD"/>
</dbReference>
<keyword evidence="5" id="KW-1133">Transmembrane helix</keyword>
<evidence type="ECO:0000256" key="1">
    <source>
        <dbReference type="ARBA" id="ARBA00004162"/>
    </source>
</evidence>
<dbReference type="Proteomes" id="UP000199585">
    <property type="component" value="Unassembled WGS sequence"/>
</dbReference>
<dbReference type="STRING" id="245187.SAMN04488003_12050"/>
<keyword evidence="7" id="KW-0653">Protein transport</keyword>
<proteinExistence type="inferred from homology"/>
<name>A0A1H8HDK0_9RHOB</name>
<dbReference type="EMBL" id="FOCI01000020">
    <property type="protein sequence ID" value="SEN54190.1"/>
    <property type="molecule type" value="Genomic_DNA"/>
</dbReference>
<sequence length="127" mass="13306">MFDLSTPRTRRKPSLTPMIDVVFLLLVFFMLAARFGLDTTLPLVVAGGGVAYDGPLRLVEVGAEALTLNGVAVTPEGLAARLAALTDGPDDMIVLRPAAATDLQRVVDVMGVLQAAGFARVVLVEAS</sequence>
<dbReference type="GO" id="GO:0005886">
    <property type="term" value="C:plasma membrane"/>
    <property type="evidence" value="ECO:0007669"/>
    <property type="project" value="UniProtKB-SubCell"/>
</dbReference>
<evidence type="ECO:0000256" key="5">
    <source>
        <dbReference type="ARBA" id="ARBA00022989"/>
    </source>
</evidence>
<dbReference type="Pfam" id="PF02472">
    <property type="entry name" value="ExbD"/>
    <property type="match status" value="1"/>
</dbReference>
<keyword evidence="7" id="KW-0813">Transport</keyword>
<dbReference type="Gene3D" id="3.30.420.270">
    <property type="match status" value="1"/>
</dbReference>
<evidence type="ECO:0000256" key="2">
    <source>
        <dbReference type="ARBA" id="ARBA00005811"/>
    </source>
</evidence>